<gene>
    <name evidence="3" type="ORF">HS961_17315</name>
</gene>
<sequence length="604" mass="66373">MSAATHPVAALDKPALLALLQRDGELVTERLAHWARTKGDQLFYLYGEDDVRLSYAEFDRITDAIAGNLAAAGIGRGMPVSVFMRNQLISALAMFGIWKAGAIFAPINFGLTERLLAYQIGDTQPVMLLAERALVPALNAIAEELGRVAPLAQVVVYEPPAGSHDAVADGMAYSGLHGETAWAALLQPAAKPDVVLAFDDLCNIIYTSGTTGPSKGVVQSHRWMNQYTYLFRQMLNGHDVVYNDLPMYHVGGAVFNVVRAVWAGSGLACWDRFSPNDFWRRIAVSGATSAVLVDTMISWLAKAAPAATDHHNSLNKVYMQPLPQRHAEIARRFGFDFVTAGFGQTESGMSCFTVIEETDASCESPPAYRRGQTREAIRAHAAALGVELLAPAQANQVGKGYLGHPCLFVEAAVLDERDGECAVGVAGQLAFRSKLPYYLLVEYLGKPQATAKAFRNLWFHTGDSALRHADGSLSFVDRMGDRIRVRGENISSFHIEDMLNQYPAVEMTAAFAIPAHEGDEDDVVVYVVAREQQVIDRQAMHDWCDSKMPKFMRPQHIRVVPQFPRTLTQKIEKFKLKAMILAELQGQTPTQETATPPAKEHRMT</sequence>
<dbReference type="PROSITE" id="PS00455">
    <property type="entry name" value="AMP_BINDING"/>
    <property type="match status" value="1"/>
</dbReference>
<dbReference type="InterPro" id="IPR025110">
    <property type="entry name" value="AMP-bd_C"/>
</dbReference>
<dbReference type="InterPro" id="IPR045851">
    <property type="entry name" value="AMP-bd_C_sf"/>
</dbReference>
<protein>
    <submittedName>
        <fullName evidence="3">AMP-binding protein</fullName>
    </submittedName>
</protein>
<feature type="domain" description="AMP-dependent synthetase/ligase" evidence="1">
    <location>
        <begin position="32"/>
        <end position="433"/>
    </location>
</feature>
<dbReference type="RefSeq" id="WP_182324123.1">
    <property type="nucleotide sequence ID" value="NZ_CP058554.1"/>
</dbReference>
<dbReference type="KEGG" id="cpis:HS961_17315"/>
<dbReference type="Proteomes" id="UP000515240">
    <property type="component" value="Chromosome"/>
</dbReference>
<evidence type="ECO:0000259" key="2">
    <source>
        <dbReference type="Pfam" id="PF13193"/>
    </source>
</evidence>
<evidence type="ECO:0000313" key="3">
    <source>
        <dbReference type="EMBL" id="QMV74450.1"/>
    </source>
</evidence>
<accession>A0A7G5EKC5</accession>
<reference evidence="3 4" key="1">
    <citation type="journal article" date="2020" name="G3 (Bethesda)">
        <title>CeMbio - The Caenorhabditis elegans Microbiome Resource.</title>
        <authorList>
            <person name="Dirksen P."/>
            <person name="Assie A."/>
            <person name="Zimmermann J."/>
            <person name="Zhang F."/>
            <person name="Tietje A.M."/>
            <person name="Marsh S.A."/>
            <person name="Felix M.A."/>
            <person name="Shapira M."/>
            <person name="Kaleta C."/>
            <person name="Schulenburg H."/>
            <person name="Samuel B."/>
        </authorList>
    </citation>
    <scope>NUCLEOTIDE SEQUENCE [LARGE SCALE GENOMIC DNA]</scope>
    <source>
        <strain evidence="3 4">BIGb0172</strain>
    </source>
</reference>
<dbReference type="PANTHER" id="PTHR43767">
    <property type="entry name" value="LONG-CHAIN-FATTY-ACID--COA LIGASE"/>
    <property type="match status" value="1"/>
</dbReference>
<organism evidence="3 4">
    <name type="scientific">Comamonas piscis</name>
    <dbReference type="NCBI Taxonomy" id="1562974"/>
    <lineage>
        <taxon>Bacteria</taxon>
        <taxon>Pseudomonadati</taxon>
        <taxon>Pseudomonadota</taxon>
        <taxon>Betaproteobacteria</taxon>
        <taxon>Burkholderiales</taxon>
        <taxon>Comamonadaceae</taxon>
        <taxon>Comamonas</taxon>
    </lineage>
</organism>
<dbReference type="InterPro" id="IPR020845">
    <property type="entry name" value="AMP-binding_CS"/>
</dbReference>
<dbReference type="Gene3D" id="3.30.300.30">
    <property type="match status" value="1"/>
</dbReference>
<dbReference type="AlphaFoldDB" id="A0A7G5EKC5"/>
<evidence type="ECO:0000313" key="4">
    <source>
        <dbReference type="Proteomes" id="UP000515240"/>
    </source>
</evidence>
<keyword evidence="4" id="KW-1185">Reference proteome</keyword>
<dbReference type="Pfam" id="PF00501">
    <property type="entry name" value="AMP-binding"/>
    <property type="match status" value="1"/>
</dbReference>
<proteinExistence type="predicted"/>
<dbReference type="GO" id="GO:0016878">
    <property type="term" value="F:acid-thiol ligase activity"/>
    <property type="evidence" value="ECO:0007669"/>
    <property type="project" value="UniProtKB-ARBA"/>
</dbReference>
<dbReference type="PANTHER" id="PTHR43767:SF1">
    <property type="entry name" value="NONRIBOSOMAL PEPTIDE SYNTHASE PES1 (EUROFUNG)-RELATED"/>
    <property type="match status" value="1"/>
</dbReference>
<dbReference type="Pfam" id="PF13193">
    <property type="entry name" value="AMP-binding_C"/>
    <property type="match status" value="1"/>
</dbReference>
<dbReference type="InterPro" id="IPR050237">
    <property type="entry name" value="ATP-dep_AMP-bd_enzyme"/>
</dbReference>
<dbReference type="Gene3D" id="3.40.50.12780">
    <property type="entry name" value="N-terminal domain of ligase-like"/>
    <property type="match status" value="1"/>
</dbReference>
<dbReference type="EMBL" id="CP058554">
    <property type="protein sequence ID" value="QMV74450.1"/>
    <property type="molecule type" value="Genomic_DNA"/>
</dbReference>
<dbReference type="SUPFAM" id="SSF56801">
    <property type="entry name" value="Acetyl-CoA synthetase-like"/>
    <property type="match status" value="1"/>
</dbReference>
<dbReference type="InterPro" id="IPR000873">
    <property type="entry name" value="AMP-dep_synth/lig_dom"/>
</dbReference>
<feature type="domain" description="AMP-binding enzyme C-terminal" evidence="2">
    <location>
        <begin position="495"/>
        <end position="570"/>
    </location>
</feature>
<name>A0A7G5EKC5_9BURK</name>
<dbReference type="InterPro" id="IPR042099">
    <property type="entry name" value="ANL_N_sf"/>
</dbReference>
<evidence type="ECO:0000259" key="1">
    <source>
        <dbReference type="Pfam" id="PF00501"/>
    </source>
</evidence>